<evidence type="ECO:0000313" key="1">
    <source>
        <dbReference type="EMBL" id="MBT0957025.1"/>
    </source>
</evidence>
<name>A0AAP2G3C4_9RHOB</name>
<dbReference type="EMBL" id="JADQAZ010000001">
    <property type="protein sequence ID" value="MBT0957025.1"/>
    <property type="molecule type" value="Genomic_DNA"/>
</dbReference>
<dbReference type="RefSeq" id="WP_327793202.1">
    <property type="nucleotide sequence ID" value="NZ_JADQAZ010000001.1"/>
</dbReference>
<keyword evidence="2" id="KW-1185">Reference proteome</keyword>
<dbReference type="Proteomes" id="UP001315686">
    <property type="component" value="Unassembled WGS sequence"/>
</dbReference>
<reference evidence="1 2" key="1">
    <citation type="journal article" date="2021" name="Arch. Microbiol.">
        <title>Harenicola maris gen. nov., sp. nov. isolated from the Sea of Japan shallow sediments.</title>
        <authorList>
            <person name="Romanenko L.A."/>
            <person name="Kurilenko V.V."/>
            <person name="Chernysheva N.Y."/>
            <person name="Tekutyeva L.A."/>
            <person name="Velansky P.V."/>
            <person name="Svetashev V.I."/>
            <person name="Isaeva M.P."/>
        </authorList>
    </citation>
    <scope>NUCLEOTIDE SEQUENCE [LARGE SCALE GENOMIC DNA]</scope>
    <source>
        <strain evidence="1 2">KMM 3653</strain>
    </source>
</reference>
<sequence>MPVEFTIFPRRGLVVVRFFGFVAIDDILEATRAYISHPDYVAGQKQLVDMAGVSGFENDPVRFMQMQAGKAKRLAASGLQSIVVYIAPTEISRECSAMFVRSWKKLETVVPLVQDTEAQALALMGQPEESIAELMNASAE</sequence>
<proteinExistence type="predicted"/>
<evidence type="ECO:0000313" key="2">
    <source>
        <dbReference type="Proteomes" id="UP001315686"/>
    </source>
</evidence>
<dbReference type="AlphaFoldDB" id="A0AAP2G3C4"/>
<comment type="caution">
    <text evidence="1">The sequence shown here is derived from an EMBL/GenBank/DDBJ whole genome shotgun (WGS) entry which is preliminary data.</text>
</comment>
<gene>
    <name evidence="1" type="ORF">IV417_06490</name>
</gene>
<protein>
    <submittedName>
        <fullName evidence="1">Uncharacterized protein</fullName>
    </submittedName>
</protein>
<organism evidence="1 2">
    <name type="scientific">Harenicola maris</name>
    <dbReference type="NCBI Taxonomy" id="2841044"/>
    <lineage>
        <taxon>Bacteria</taxon>
        <taxon>Pseudomonadati</taxon>
        <taxon>Pseudomonadota</taxon>
        <taxon>Alphaproteobacteria</taxon>
        <taxon>Rhodobacterales</taxon>
        <taxon>Paracoccaceae</taxon>
        <taxon>Harenicola</taxon>
    </lineage>
</organism>
<accession>A0AAP2G3C4</accession>